<feature type="compositionally biased region" description="Polar residues" evidence="1">
    <location>
        <begin position="1906"/>
        <end position="1919"/>
    </location>
</feature>
<dbReference type="PhylomeDB" id="A0A0D2WNN5"/>
<feature type="region of interest" description="Disordered" evidence="1">
    <location>
        <begin position="2530"/>
        <end position="2553"/>
    </location>
</feature>
<feature type="region of interest" description="Disordered" evidence="1">
    <location>
        <begin position="893"/>
        <end position="913"/>
    </location>
</feature>
<dbReference type="eggNOG" id="ENOG502QQ65">
    <property type="taxonomic scope" value="Eukaryota"/>
</dbReference>
<evidence type="ECO:0000313" key="4">
    <source>
        <dbReference type="Proteomes" id="UP000008743"/>
    </source>
</evidence>
<dbReference type="Gene3D" id="3.40.50.300">
    <property type="entry name" value="P-loop containing nucleotide triphosphate hydrolases"/>
    <property type="match status" value="2"/>
</dbReference>
<evidence type="ECO:0000256" key="1">
    <source>
        <dbReference type="SAM" id="MobiDB-lite"/>
    </source>
</evidence>
<feature type="region of interest" description="Disordered" evidence="1">
    <location>
        <begin position="2061"/>
        <end position="2081"/>
    </location>
</feature>
<feature type="compositionally biased region" description="Low complexity" evidence="1">
    <location>
        <begin position="140"/>
        <end position="167"/>
    </location>
</feature>
<keyword evidence="4" id="KW-1185">Reference proteome</keyword>
<gene>
    <name evidence="3" type="ORF">CAOG_003695</name>
</gene>
<accession>A0A0D2WNN5</accession>
<dbReference type="CDD" id="cd00009">
    <property type="entry name" value="AAA"/>
    <property type="match status" value="1"/>
</dbReference>
<dbReference type="STRING" id="595528.A0A0D2WNN5"/>
<feature type="region of interest" description="Disordered" evidence="1">
    <location>
        <begin position="1289"/>
        <end position="1315"/>
    </location>
</feature>
<dbReference type="InterPro" id="IPR003593">
    <property type="entry name" value="AAA+_ATPase"/>
</dbReference>
<feature type="compositionally biased region" description="Low complexity" evidence="1">
    <location>
        <begin position="1289"/>
        <end position="1308"/>
    </location>
</feature>
<dbReference type="SUPFAM" id="SSF52540">
    <property type="entry name" value="P-loop containing nucleoside triphosphate hydrolases"/>
    <property type="match status" value="2"/>
</dbReference>
<feature type="region of interest" description="Disordered" evidence="1">
    <location>
        <begin position="1987"/>
        <end position="2038"/>
    </location>
</feature>
<dbReference type="GO" id="GO:0016887">
    <property type="term" value="F:ATP hydrolysis activity"/>
    <property type="evidence" value="ECO:0007669"/>
    <property type="project" value="InterPro"/>
</dbReference>
<dbReference type="SMART" id="SM00382">
    <property type="entry name" value="AAA"/>
    <property type="match status" value="2"/>
</dbReference>
<feature type="region of interest" description="Disordered" evidence="1">
    <location>
        <begin position="1872"/>
        <end position="1919"/>
    </location>
</feature>
<feature type="compositionally biased region" description="Low complexity" evidence="1">
    <location>
        <begin position="2535"/>
        <end position="2551"/>
    </location>
</feature>
<protein>
    <recommendedName>
        <fullName evidence="2">AAA+ ATPase domain-containing protein</fullName>
    </recommendedName>
</protein>
<dbReference type="PANTHER" id="PTHR22605:SF16">
    <property type="entry name" value="E3 UBIQUITIN-PROTEIN LIGASE RNF213"/>
    <property type="match status" value="1"/>
</dbReference>
<feature type="compositionally biased region" description="Low complexity" evidence="1">
    <location>
        <begin position="109"/>
        <end position="132"/>
    </location>
</feature>
<sequence>MVLLPETPPPVSPPPPLPSEGSSEEREQQQQQQLPATTTPPEPAPGPAPVPSAAAPSAPTEHHDVPHHRTASPENAEMQQQERVDASTNHPLAPNAESASSRLSEPPLSYAKAASSSSTSHANQGSGKASSSFGGGGFGPQSQASSSASSSTSEKYSTQPHSQSTPTTEPPQQPRQQSAQQQRQQKAEQQSAGLAGKGSQGQKGPKGPKGKQTQPPRSQLEHNNAREEAVHDRKVDAISYEFKHEAFPPSQANEMFTASFEAFLGPSWKLKSSDSLRLRCGDLQALGMHSDVVLHHLSTTEKGVSHFVTHIVIPRARLLQYLKTTGNVITYKYFVQRQDNKFTWEFLYRSPKLSDRLLLLDNAVVESGSFIRFDGPLVPMTDWYSWNQEMDADSVAPAVTLAVNSMLWARLTTDSLPDLISRAEDICTGFSEHQVRLHYENGSGIEKYHVSHNRICDAVSNALLDYCKATILNRRKPNSSDASASSFGKRFLSLFSSTQATDSNTIPDLVEAILIAAVLRQCRFSGLAADDLSYILNALEIKNRDDLLNFRSVFGSSARLPGKHGLKSVIQAVTALCNVGLDAGNPDWLVAVPLLNFLAGMQHSTPVDGLGDLRVDGFNARHLKKELSSTSALAIRFKSNWVRVYTSAQPFDRNIGVTLLMFTPLWLWHDDAIQSRISILECLHVLIRVVEHSAVTHDRIEDLEMYMTYLANRLSSGPITFEHSAAAQLLVHNILAAPITHPDVHLRVVLGSINLQAEMIKARFKLLRDMGSGPVGRSGEGLQLVTSPASALSVEQELYETQRILTMSVEAFFRWLQEASQMLVHSGPSYASAAAAGARAAPSDKNVDPRSNLLNVLAWWNEIFDADAAESACKLVFDQPLYHAAVATGPNVADTNSGPSSTQPFMGEHAPTSRPQWYTTAHDSFVRWLSTRFASSPDNDQRCIQMFAEISISNNAHVRMHPSMQLAIQEWCRAAVTRNQPTASADQRAAAAAWANQYKLVTLLQSHVAEFKSLPPSAILIFRLDVLDLLSKILESFGTNIDQLNSRSALNLVLDWPCWQVYFELARLCPSQDPVVPTLSPASWKIVDSAIQILSQASLMLETCTIPYAEYRLIADKQAQFTELLAKGYTCGFHQFSSNPAPSVKAWLAHCDSIVEQHTRRRGLHETFARVCELFETEDIVLDSAWLKGLLRLQVGTSTIERLSTQFVAVSHEQSLQRSTLTVLHIVTWLLARPTDPVTISFRQSLKSAARSWLELAQRENSVAAQFKRAVALAAASSSESAASSSAASQASSSSSSAGPSASTPDSASAHDPKKVSTDVVERLLLDVVHEWAEYAEKVRDATVTFAELDAKMEGEEQLEFLWKCFSPDLLRFLRTPDSQKPERRWVPSDRLPDGLPLVDSGRLSSRQRQIHQYRALRSVRQAAKAVNTLCNTLELQDLVRDDPSCALLRDLCDDADNVAKRQLGFMTDSVQASAGELASLDDGDIACIKVIATVAGRPSGLISFLRDPNLQGQHNFESFISVCNSMVEHRDEVDAISWLHAAQTVLAPFLELCSKYGQAMRVVDGSFWKDLAAALRQMKQTVRTTADVAQKVESAADKLTWIRNLKDSTLNDVTVTSISQVHTIAKAGLCIVGSKPPAAADSGDGSAIDGSGPARKSHVLPFDLDAVGDSDDPEECVWVRLDGEHAHRSNKGFFSHHALRDLQSKLMLVSSSDEKSEAIKKDVDKFVEVMHLLSRIARFVTQLRLAGHLSYRTFEWTARYSELADNPHLLTEQARHLENALRDWQKSMEDLRQTNPALNVFTTRQLVLLHDLLAAHGEHRPPALPYELYNLLRAVRSDLTAKQMGRLVQDSDAVVLFAKTVRDQLLWQQQQESQVGRQRPARRSRKVQSRVPSRRQREKSAAAASVQSATRSSSAPSANTQILELTQMGFDHGKIVWALNELGEHRTTNDLVNWIIERLDHDLPAQFASAAAEAAAPAQSFAAPFDQYDVDDGDANVDDDSNADDDDDDDDDSSVDDDASDDSDDHLDGAGCSWESWWTSEPAKPEYSVRAEVSKDGVERVRVTRAASDNAEDPESGEPDEMADLQRAIQLSQAAVSEHELIQQAVKISLGEQHPGTGDGKPRTGNAEFASGVNFIQVLARLLTRIQDHTASEKPTSLVRPRRTFPKSGLFHLGRPNLLVCPPKDMYYNLLSLYLRDPTQETDSGAAAEEAALPTADEVLVCSASTTAEQALNLIRRAEEAGKGAKSGEQPLYCLAFADQLPFAVQDEVVHKLRLIDAPTRTADRSPTGFQLVILVANGSSYVAGALARYRVAGFTCSSPAHLQQSLSVSIQQARISSRLESDGIPNVIVVTAERSGMGKSLIAGRLGERVQSACKHRASEKVLSLRGAFTNDDIVNGLVPDHKPHASTPRVYRLDLVGRVTEATRLSSTVASQAGPAAAAAKPGSSSSAGSAQGAASAPPPSTSPSGRQMVSAIGDDISMHLFNLLILGCIQGSDGRLRHRLPQDVFIVEADLAALLIGATKQVESDAIPDTNQSNSQNHNNQNSNHNHGSSFEYQPSVLGLLPCLRGTSPFDTCRFMQGFIELHASLKTAGESADSVTARMLKQLRHAHRQLAYAELVNVHEKLQLELVTMALSDLVRCEMQFQRVVDYLSKLGKSAAFSHRERLLNVKIPLELWDTTRVDGLAAAGQFVTSVVTAFTDGAAALKALLKDCGISNPSWTLISCFSMVLGVCLVEAQSSPYCSPALADDLPGFREFVFKLLVLVARDFATPSLSFVQQFSHLASSSQDGSRPASGSSAPGPLASGLELADFQVRHAWEDSSHPYVFFNGGGSGTVTFFGFQVDENRDVIAPPGLLVGDRARPLGLDKLSPELVQSLQRNGVDLRPAYNQWPREYQIRILRLVMGVAHLADGRDPDPSYVLNVDNMKKLIAVHLRFLSRTAVVLLGETGCGKTTLIKFMCDLKGSDLVLLKVHGGISEADIIAAVERAEAIAEYRCSRGDERDTVLFLDEVNTCNHLGLIKELLCDGRIAGRSINSNLRLRIVAACNPYRRHTDERLRQLQQTGLGYHVASDRVVEKLGHVPLRQLVYAVHPLPESLATFVWDFGKLDAIAEADTIHQMVATRLIPLLVGSMPNDNEEVQNAARLFAKFIIAPALVASQVYMREQTDECGFVSLRDVDRAIEIASWFINRTWLFTEFADQVEMAPNHSFASGFGRKRAPPSSASTSLPDRVKHWTRCLILALAIGYHARLSERERRQKYREHVSQALQSGGRKAVQSARVAAAFSIEQHTSAVTEASFLGEVRRMQCAFLSQMPLGARIARNDALAENVLMMIVCAEQRIPLFLVGKPGSSKSLAKAVVADAMHGAASQSPLFQRLKALKLFSYQCSPLSTSEGIAGTFERAIRFQEGRGSDQCVSLVCLDEIGLAEDSPKLPLKILHSLLEERQASFVGISNWALDPAKLNRGLFVSRTEMTVSELEETARGICSTSGVSGAVDYPQLAQVLPFLAEAYYELYEKQQKGAFPSLRPDYFGLRDFYYLIKMLLKQLREQDQDNLKWADIERAVRRNFGGSDEHEMHQFVEIFRRNIQAQLDHLAVLHQDVYSSGSRAAEAQPDDLDFNESSDNNVLSLVQANLASTRAEQRRGGGMMTLGDSRYLLLLTDNYSAFDILFSNGILNENETVVIFGSPFPNDDSQIQIYRNINRIKMCAETGRTVVLLNLESLYESLYDLLNQFYTVFHNYQYVDLGLGTNRVKCRVDPGFRLVVVAERQKVLQMFPIPLINRLEKHILMLSVVFSSEKQHLQTVVSELAQWVKDFCSGRMPAQVGNAGAGPAPPWQLAASDAFVGFCDDLIPSLVIRVARHLNADCLLFKPRSGFELEGLSTELLEQCKLAMLGLATPDAVIRLNHSNLRAEADKWRETYFTQQPHSSLADAIHAITQKPSSALPSVISTHSKSENLEAVVQTLQGVETTWLDLRQHDSELGFVQAIHRFYRAALRTLADYCEDQQSLKAGIAMSLGQNCDSTSDTSSLDPAPPCLLLVQCDASVASPNLLPCVRHILHRERTAFLAETDVQQVVGKLPDHRRQMQNAYIVLLVHAPRGAANHSFSASFTSVQFAFHVDSLLPPSAENLDEVSLLYGRVHSIHDLFADATGSQPDAVLRDHSESVHDLLDPVTLIRHAIHPALAKLELKQFRKHVEEAALSDPHTTLTQFVGFRIRLLLELTSTDEPFISALQSRFLLLMRDRHQRSSSDVSAQAQQQVRSSAWLSSIAMQFNLLHECGTFRAALWRTLLDRAETMLASLLALVDSYGNLSLLAGYVPEVNADDALNARAADRLKKSVLNPREQIGRASLHPARHLDAMRGVIRRVWCGLFALDRVTSLSSVADHLERSEGFRPLAVFALSDNRIFINRFPFSWKVFEFLNSLYKLAQARSVGTAVEVQKSVCDIMLSATAARDGAIVADVFDHCHPGQDPAVLASLVKLYQLDALELALHGSSLAVHKNSRLYDAIAQLLLGWTSSCLPGSDRVLPALVRAQVAISQTISVLSAWSAVLFAIPAESDALAIVATLQGFLDGAAGGEDLEPSDIASSDLRQRMQALLCAEAVQLLVGRIKNKEFKTASVQVQREWASLTLSLLPRIESLLVNEPSVQAQTDKTCQWISSLTAVAHFIVQVVVRVPSADEGGLGTDVASSLFATLEDADVRSSSTLGKVISFINSLLQGLTEQFEICAICQAEAGEVYLPCACKRVYCRQDLEEHLHRRPQECPLRHDLRPFVGEKILALSPERIAALNQTANIYRRTVQMFEVQLLLESISSSGLAESQLAPPRGFSPASLAVLVKFVLELNDEADAVRPRPGQRSMLLGVVLRRLIAELNWREEAELTVPSALADVFVKTLSLRSRFGTQNKILLPVQQDSICSLHGTVHDLPINEDLVDAGASYRGPLAVSIVESLEQAIVQHVTDSTPPASVQRLAMISKCLSTAAAGLPEASEWFGALACWPAAPVHTAKVTFSGLWLLGFVRASLALCADELFAISLRRFAWGEWLQPHLDLVLKHLARLCLCTPHSPTADGLPLRALFFKHLMATHGVPAVDAIFEHNGLKDGLAELLPELTAESRLLRAPVHLPGGLNASYVYGESHVNALVVSCETGALAPWTATFDLESKSFAQFVSSSLAIHFVATHLHLRALSQSSVIVPGDYSIPIPIQQELVREAADKLLEYVPQVALSDRASPNSEAVTVMTDSARVLRTLILAMSNSDRSNVSNFASVDDSGSFSSVFALHALQPSIRSLAFAVAIHASVGALSARSWLLSPLVTYGTSPSKLSHSFMPGMGALHPSVRGQVDLDASPRDAAVSRFELAVPHLVERRDRLSASEREVHRRKHSLDPPNVRQEEAALLQAGFDLLLIEGHIPLLQPVDLLVIRTIMHGLLTTVSCLDPSWADALGRVVEERPLARGDPIAGFFEAHLERDLQSLAQLLDTSVDDAAVLIHTVVEGFGKHIDASDETRIFHTYNALTSRRSPNSGSRTFDSVAAAMQQSPFSMLESCERRTAWEVCFAATYIAPALKELRCKKNLLTVSIPERHLHNHAGVYELANVSADNVPWSSAHYSPLRLRAGRTASRASLALASRVHVDRGVSDFNVSLSYLDLPSNAAAIVLMRYSQLFALTAKLPALIALQHTVATSFDKVLYADHLTQQEDPRQQRPRSALESRLAAGQLETAMQQLDELQATWARLKTLLQSHWPVSVPASLQKRDVSQLLDLLPLAPARAWQLFSEQSHWATVDDQAQPWSVLPFVILTLAEVHNIGARLLHRAAGNDADSPQSVLLTELKPIDLLAHGRIDQAIDLSLQSGIHESLQIGRGSELGVDMAELQSNLFFLLVADRPVIALPTVPSQQQPQQRAAPGASAAAGRQIATCPWVFSFCGSSDVFDGDSAVLAEQVPQASLRVADIEAVVTECHHDLVDVSNLLRVLEMAAGFLQVTGGSPTERLVNYLRNTCLLQENNVQSASPAAASSSAASQSFPSPAQRSMAGARVSARIASVFESRVICLQHIQALSSGLALWRAARLSSTDCQPFAANSMLGSVVADTLVKALKDISPNSCWTLQLALFELLRKRIRRAPVGPQLQYVTPLIEQLRLSMRYSDEEWEEFAALLPQSIRVHHLPHVFKLAISVSAFSAAS</sequence>
<feature type="compositionally biased region" description="Low complexity" evidence="1">
    <location>
        <begin position="2433"/>
        <end position="2459"/>
    </location>
</feature>
<dbReference type="GO" id="GO:0005524">
    <property type="term" value="F:ATP binding"/>
    <property type="evidence" value="ECO:0007669"/>
    <property type="project" value="InterPro"/>
</dbReference>
<evidence type="ECO:0000313" key="3">
    <source>
        <dbReference type="EMBL" id="KJE92795.1"/>
    </source>
</evidence>
<dbReference type="InterPro" id="IPR011704">
    <property type="entry name" value="ATPase_dyneun-rel_AAA"/>
</dbReference>
<dbReference type="InterPro" id="IPR031248">
    <property type="entry name" value="RNF213"/>
</dbReference>
<reference evidence="4" key="1">
    <citation type="submission" date="2011-02" db="EMBL/GenBank/DDBJ databases">
        <title>The Genome Sequence of Capsaspora owczarzaki ATCC 30864.</title>
        <authorList>
            <person name="Russ C."/>
            <person name="Cuomo C."/>
            <person name="Burger G."/>
            <person name="Gray M.W."/>
            <person name="Holland P.W.H."/>
            <person name="King N."/>
            <person name="Lang F.B.F."/>
            <person name="Roger A.J."/>
            <person name="Ruiz-Trillo I."/>
            <person name="Young S.K."/>
            <person name="Zeng Q."/>
            <person name="Gargeya S."/>
            <person name="Alvarado L."/>
            <person name="Berlin A."/>
            <person name="Chapman S.B."/>
            <person name="Chen Z."/>
            <person name="Freedman E."/>
            <person name="Gellesch M."/>
            <person name="Goldberg J."/>
            <person name="Griggs A."/>
            <person name="Gujja S."/>
            <person name="Heilman E."/>
            <person name="Heiman D."/>
            <person name="Howarth C."/>
            <person name="Mehta T."/>
            <person name="Neiman D."/>
            <person name="Pearson M."/>
            <person name="Roberts A."/>
            <person name="Saif S."/>
            <person name="Shea T."/>
            <person name="Shenoy N."/>
            <person name="Sisk P."/>
            <person name="Stolte C."/>
            <person name="Sykes S."/>
            <person name="White J."/>
            <person name="Yandava C."/>
            <person name="Haas B."/>
            <person name="Nusbaum C."/>
            <person name="Birren B."/>
        </authorList>
    </citation>
    <scope>NUCLEOTIDE SEQUENCE</scope>
    <source>
        <strain evidence="4">ATCC 30864</strain>
    </source>
</reference>
<name>A0A0D2WNN5_CAPO3</name>
<feature type="compositionally biased region" description="Acidic residues" evidence="1">
    <location>
        <begin position="2071"/>
        <end position="2081"/>
    </location>
</feature>
<feature type="region of interest" description="Disordered" evidence="1">
    <location>
        <begin position="1"/>
        <end position="232"/>
    </location>
</feature>
<proteinExistence type="predicted"/>
<dbReference type="InParanoid" id="A0A0D2WNN5"/>
<organism evidence="3 4">
    <name type="scientific">Capsaspora owczarzaki (strain ATCC 30864)</name>
    <dbReference type="NCBI Taxonomy" id="595528"/>
    <lineage>
        <taxon>Eukaryota</taxon>
        <taxon>Filasterea</taxon>
        <taxon>Capsaspora</taxon>
    </lineage>
</organism>
<dbReference type="GO" id="GO:0004842">
    <property type="term" value="F:ubiquitin-protein transferase activity"/>
    <property type="evidence" value="ECO:0007669"/>
    <property type="project" value="InterPro"/>
</dbReference>
<feature type="compositionally biased region" description="Low complexity" evidence="1">
    <location>
        <begin position="174"/>
        <end position="192"/>
    </location>
</feature>
<dbReference type="InterPro" id="IPR027417">
    <property type="entry name" value="P-loop_NTPase"/>
</dbReference>
<feature type="compositionally biased region" description="Acidic residues" evidence="1">
    <location>
        <begin position="1989"/>
        <end position="2026"/>
    </location>
</feature>
<feature type="domain" description="AAA+ ATPase" evidence="2">
    <location>
        <begin position="3339"/>
        <end position="3477"/>
    </location>
</feature>
<feature type="region of interest" description="Disordered" evidence="1">
    <location>
        <begin position="2430"/>
        <end position="2472"/>
    </location>
</feature>
<feature type="compositionally biased region" description="Pro residues" evidence="1">
    <location>
        <begin position="1"/>
        <end position="18"/>
    </location>
</feature>
<dbReference type="Pfam" id="PF07728">
    <property type="entry name" value="AAA_5"/>
    <property type="match status" value="1"/>
</dbReference>
<dbReference type="PANTHER" id="PTHR22605">
    <property type="entry name" value="RZ-TYPE DOMAIN-CONTAINING PROTEIN"/>
    <property type="match status" value="1"/>
</dbReference>
<feature type="compositionally biased region" description="Low complexity" evidence="1">
    <location>
        <begin position="202"/>
        <end position="216"/>
    </location>
</feature>
<evidence type="ECO:0000259" key="2">
    <source>
        <dbReference type="SMART" id="SM00382"/>
    </source>
</evidence>
<feature type="compositionally biased region" description="Basic and acidic residues" evidence="1">
    <location>
        <begin position="219"/>
        <end position="232"/>
    </location>
</feature>
<feature type="domain" description="AAA+ ATPase" evidence="2">
    <location>
        <begin position="2939"/>
        <end position="3081"/>
    </location>
</feature>
<feature type="compositionally biased region" description="Basic residues" evidence="1">
    <location>
        <begin position="1880"/>
        <end position="1898"/>
    </location>
</feature>
<dbReference type="EMBL" id="KE346364">
    <property type="protein sequence ID" value="KJE92795.1"/>
    <property type="molecule type" value="Genomic_DNA"/>
</dbReference>
<feature type="compositionally biased region" description="Pro residues" evidence="1">
    <location>
        <begin position="38"/>
        <end position="50"/>
    </location>
</feature>
<dbReference type="Proteomes" id="UP000008743">
    <property type="component" value="Unassembled WGS sequence"/>
</dbReference>
<dbReference type="OrthoDB" id="5989003at2759"/>
<feature type="compositionally biased region" description="Polar residues" evidence="1">
    <location>
        <begin position="893"/>
        <end position="904"/>
    </location>
</feature>